<name>A0AAN8NM91_9PEZI</name>
<evidence type="ECO:0000256" key="2">
    <source>
        <dbReference type="SAM" id="SignalP"/>
    </source>
</evidence>
<comment type="caution">
    <text evidence="3">The sequence shown here is derived from an EMBL/GenBank/DDBJ whole genome shotgun (WGS) entry which is preliminary data.</text>
</comment>
<feature type="region of interest" description="Disordered" evidence="1">
    <location>
        <begin position="402"/>
        <end position="442"/>
    </location>
</feature>
<reference evidence="3 4" key="1">
    <citation type="submission" date="2019-10" db="EMBL/GenBank/DDBJ databases">
        <authorList>
            <person name="Palmer J.M."/>
        </authorList>
    </citation>
    <scope>NUCLEOTIDE SEQUENCE [LARGE SCALE GENOMIC DNA]</scope>
    <source>
        <strain evidence="3 4">TWF718</strain>
    </source>
</reference>
<proteinExistence type="predicted"/>
<keyword evidence="4" id="KW-1185">Reference proteome</keyword>
<feature type="signal peptide" evidence="2">
    <location>
        <begin position="1"/>
        <end position="18"/>
    </location>
</feature>
<sequence length="613" mass="68652">MRRLVLLASSLTLPVTHAYSYAFLREKADTLHPNSPIFEYSDTEPKSCRKINSRLETGVVNGMRLWTNALLGRAPWAFLFYTDSEGCDHHGNIPTLVVYCNKPVSNPFTFQLADFEPLAALTEGPGLWTLKSWEEIKPGTAKWRLFIEDLDLVPGQFAFDRVGRWGDSLTAVDPEIARVKMWATPTDRFDRPQKFLRDEELMREALGEDLGFDRYSRGLDEAPFLTKQKATEKWAGIFGIADLAAGDLVGPNPETVVRQPTTEKWAAIFGVGDVGFGLGGGMEEEGEEWSMGVPRQKLEDEMVSVDESLWGQYGSEYQVPVEIKIENKEATWSNDDSQGRPAEGVTPPLDIPKSENPGPGIEIPRTSNYNQPIDTKEELDSTVGQRAQSTAFEPVEKIEATSEVPAVEEGNQDPRFVKQEANSDVKSERLSSPRNNMEEEVYRPGGTAYNDMINELVGTRPLGGYEPIPLRAIPSLGDINGEVSMGLSDSLQRQYVIADQGIRELGRNTWDWGNRRQMGKIVDELASTPDKRKLTAERRRKELPRWRMVETPLVERLKYQTAAENGEEEAGSLSEEDLLGVVRKRIKGQRMSQQEIVDLLVSASGGREGIRNE</sequence>
<keyword evidence="2" id="KW-0732">Signal</keyword>
<accession>A0AAN8NM91</accession>
<feature type="chain" id="PRO_5043036256" evidence="2">
    <location>
        <begin position="19"/>
        <end position="613"/>
    </location>
</feature>
<dbReference type="Proteomes" id="UP001313282">
    <property type="component" value="Unassembled WGS sequence"/>
</dbReference>
<gene>
    <name evidence="3" type="ORF">TWF718_002440</name>
</gene>
<evidence type="ECO:0000313" key="4">
    <source>
        <dbReference type="Proteomes" id="UP001313282"/>
    </source>
</evidence>
<dbReference type="AlphaFoldDB" id="A0AAN8NM91"/>
<evidence type="ECO:0000256" key="1">
    <source>
        <dbReference type="SAM" id="MobiDB-lite"/>
    </source>
</evidence>
<feature type="region of interest" description="Disordered" evidence="1">
    <location>
        <begin position="330"/>
        <end position="372"/>
    </location>
</feature>
<evidence type="ECO:0000313" key="3">
    <source>
        <dbReference type="EMBL" id="KAK6331902.1"/>
    </source>
</evidence>
<organism evidence="3 4">
    <name type="scientific">Orbilia javanica</name>
    <dbReference type="NCBI Taxonomy" id="47235"/>
    <lineage>
        <taxon>Eukaryota</taxon>
        <taxon>Fungi</taxon>
        <taxon>Dikarya</taxon>
        <taxon>Ascomycota</taxon>
        <taxon>Pezizomycotina</taxon>
        <taxon>Orbiliomycetes</taxon>
        <taxon>Orbiliales</taxon>
        <taxon>Orbiliaceae</taxon>
        <taxon>Orbilia</taxon>
    </lineage>
</organism>
<feature type="compositionally biased region" description="Basic and acidic residues" evidence="1">
    <location>
        <begin position="415"/>
        <end position="442"/>
    </location>
</feature>
<dbReference type="EMBL" id="JAVHNR010000010">
    <property type="protein sequence ID" value="KAK6331902.1"/>
    <property type="molecule type" value="Genomic_DNA"/>
</dbReference>
<protein>
    <submittedName>
        <fullName evidence="3">Uncharacterized protein</fullName>
    </submittedName>
</protein>